<proteinExistence type="predicted"/>
<dbReference type="GO" id="GO:0016829">
    <property type="term" value="F:lyase activity"/>
    <property type="evidence" value="ECO:0007669"/>
    <property type="project" value="UniProtKB-KW"/>
</dbReference>
<dbReference type="PROSITE" id="PS51819">
    <property type="entry name" value="VOC"/>
    <property type="match status" value="1"/>
</dbReference>
<dbReference type="CDD" id="cd08351">
    <property type="entry name" value="ChaP_like"/>
    <property type="match status" value="1"/>
</dbReference>
<dbReference type="OrthoDB" id="9810341at2"/>
<dbReference type="InterPro" id="IPR037523">
    <property type="entry name" value="VOC_core"/>
</dbReference>
<evidence type="ECO:0000313" key="2">
    <source>
        <dbReference type="EMBL" id="PRY31618.1"/>
    </source>
</evidence>
<comment type="caution">
    <text evidence="2">The sequence shown here is derived from an EMBL/GenBank/DDBJ whole genome shotgun (WGS) entry which is preliminary data.</text>
</comment>
<dbReference type="Pfam" id="PF00903">
    <property type="entry name" value="Glyoxalase"/>
    <property type="match status" value="1"/>
</dbReference>
<keyword evidence="2" id="KW-0223">Dioxygenase</keyword>
<dbReference type="RefSeq" id="WP_106196475.1">
    <property type="nucleotide sequence ID" value="NZ_PVTF01000022.1"/>
</dbReference>
<dbReference type="EMBL" id="PVTF01000022">
    <property type="protein sequence ID" value="PRY31618.1"/>
    <property type="molecule type" value="Genomic_DNA"/>
</dbReference>
<keyword evidence="3" id="KW-1185">Reference proteome</keyword>
<evidence type="ECO:0000259" key="1">
    <source>
        <dbReference type="PROSITE" id="PS51819"/>
    </source>
</evidence>
<dbReference type="Gene3D" id="3.10.180.10">
    <property type="entry name" value="2,3-Dihydroxybiphenyl 1,2-Dioxygenase, domain 1"/>
    <property type="match status" value="1"/>
</dbReference>
<sequence>MAVRLNHTIVAARDAQASAEFLASVMGLPAPVPFGPFVTVRTDGDTTLDFMEVRGEITSQHYAFLVDEDDFDAIFGRVKERGVTYWSDHGHRGEGRTNTHDGGRGVYFDDPDGHALEIITRPYGSGS</sequence>
<evidence type="ECO:0000313" key="3">
    <source>
        <dbReference type="Proteomes" id="UP000239494"/>
    </source>
</evidence>
<keyword evidence="2" id="KW-0560">Oxidoreductase</keyword>
<dbReference type="GO" id="GO:0051213">
    <property type="term" value="F:dioxygenase activity"/>
    <property type="evidence" value="ECO:0007669"/>
    <property type="project" value="UniProtKB-KW"/>
</dbReference>
<keyword evidence="2" id="KW-0456">Lyase</keyword>
<dbReference type="Proteomes" id="UP000239494">
    <property type="component" value="Unassembled WGS sequence"/>
</dbReference>
<reference evidence="2 3" key="1">
    <citation type="submission" date="2018-03" db="EMBL/GenBank/DDBJ databases">
        <title>Genomic Encyclopedia of Archaeal and Bacterial Type Strains, Phase II (KMG-II): from individual species to whole genera.</title>
        <authorList>
            <person name="Goeker M."/>
        </authorList>
    </citation>
    <scope>NUCLEOTIDE SEQUENCE [LARGE SCALE GENOMIC DNA]</scope>
    <source>
        <strain evidence="2 3">DSM 44720</strain>
    </source>
</reference>
<feature type="domain" description="VOC" evidence="1">
    <location>
        <begin position="4"/>
        <end position="121"/>
    </location>
</feature>
<organism evidence="2 3">
    <name type="scientific">Umezawaea tangerina</name>
    <dbReference type="NCBI Taxonomy" id="84725"/>
    <lineage>
        <taxon>Bacteria</taxon>
        <taxon>Bacillati</taxon>
        <taxon>Actinomycetota</taxon>
        <taxon>Actinomycetes</taxon>
        <taxon>Pseudonocardiales</taxon>
        <taxon>Pseudonocardiaceae</taxon>
        <taxon>Umezawaea</taxon>
    </lineage>
</organism>
<dbReference type="InterPro" id="IPR004360">
    <property type="entry name" value="Glyas_Fos-R_dOase_dom"/>
</dbReference>
<protein>
    <submittedName>
        <fullName evidence="2">Catechol 2,3-dioxygenase-like lactoylglutathione lyase family enzyme</fullName>
    </submittedName>
</protein>
<name>A0A2T0SDX1_9PSEU</name>
<gene>
    <name evidence="2" type="ORF">CLV43_12224</name>
</gene>
<dbReference type="AlphaFoldDB" id="A0A2T0SDX1"/>
<dbReference type="SUPFAM" id="SSF54593">
    <property type="entry name" value="Glyoxalase/Bleomycin resistance protein/Dihydroxybiphenyl dioxygenase"/>
    <property type="match status" value="1"/>
</dbReference>
<accession>A0A2T0SDX1</accession>
<dbReference type="InterPro" id="IPR029068">
    <property type="entry name" value="Glyas_Bleomycin-R_OHBP_Dase"/>
</dbReference>